<dbReference type="InterPro" id="IPR036397">
    <property type="entry name" value="RNaseH_sf"/>
</dbReference>
<sequence length="470" mass="54461">MTAQDRALIFYDTETTGINKDFSQIIQCGSIKTDLKLNTLASQNISSSPLPWIIPQPKAFLTNKKTHLFNINNSHYQMIKDIHLQWREWTQDIEGIFISYNGHSFDDELLRRQFFSNLFEPYITNTNGNSRLDLMLMMHNIATFFQSSFEFPLFNDDGRISYKLEDIAKFHGIRTDDAHDAEADCKLMIEVCKILSDKSPEIFNSFLKISSKQGVMELLRSSGFLALGEIFRRHVFSYPVVFCGSDQNRPNDIALFDLSYDPDDIIDLDFIEINKIIQSGGRDTPIKKYKINKTIPICHSNLIENKNIFDISFDELNKRALKIQNNQDFIDKVSQALSDRMVSFKDPEHVEGSIYSGGFASFKDKDLMQQFHLLIDDPDNLIKISRNFEDDRYRIFAERIISYLYPSQTPDDIQNRYKELIDERLSSDGPWGSLKKAIDETESLLEDNDDSEKQDILNSTLKYLKSIRIS</sequence>
<dbReference type="InterPro" id="IPR034747">
    <property type="entry name" value="EXOI_SH3"/>
</dbReference>
<dbReference type="AlphaFoldDB" id="J4V308"/>
<evidence type="ECO:0000313" key="5">
    <source>
        <dbReference type="EMBL" id="EJP72927.1"/>
    </source>
</evidence>
<reference evidence="5 6" key="1">
    <citation type="journal article" date="2012" name="ISME J.">
        <title>Genomic insights to SAR86, an abundant and uncultivated marine bacterial lineage.</title>
        <authorList>
            <person name="Dupont C.L."/>
            <person name="Rusch D.B."/>
            <person name="Yooseph S."/>
            <person name="Lombardo M.J."/>
            <person name="Richter R.A."/>
            <person name="Valas R."/>
            <person name="Novotny M."/>
            <person name="Yee-Greenbaum J."/>
            <person name="Selengut J.D."/>
            <person name="Haft D.H."/>
            <person name="Halpern A.L."/>
            <person name="Lasken R.S."/>
            <person name="Nealson K."/>
            <person name="Friedman R."/>
            <person name="Venter J.C."/>
        </authorList>
    </citation>
    <scope>NUCLEOTIDE SEQUENCE [LARGE SCALE GENOMIC DNA]</scope>
</reference>
<dbReference type="GO" id="GO:0003677">
    <property type="term" value="F:DNA binding"/>
    <property type="evidence" value="ECO:0007669"/>
    <property type="project" value="UniProtKB-KW"/>
</dbReference>
<accession>J4V308</accession>
<keyword evidence="2 5" id="KW-0378">Hydrolase</keyword>
<dbReference type="Proteomes" id="UP000010116">
    <property type="component" value="Unassembled WGS sequence"/>
</dbReference>
<dbReference type="GO" id="GO:0006281">
    <property type="term" value="P:DNA repair"/>
    <property type="evidence" value="ECO:0007669"/>
    <property type="project" value="UniProtKB-KW"/>
</dbReference>
<dbReference type="InterPro" id="IPR013520">
    <property type="entry name" value="Ribonucl_H"/>
</dbReference>
<evidence type="ECO:0000259" key="4">
    <source>
        <dbReference type="PROSITE" id="PS51785"/>
    </source>
</evidence>
<dbReference type="GO" id="GO:0046872">
    <property type="term" value="F:metal ion binding"/>
    <property type="evidence" value="ECO:0007669"/>
    <property type="project" value="UniProtKB-KW"/>
</dbReference>
<feature type="domain" description="ExoI C-terminal" evidence="4">
    <location>
        <begin position="346"/>
        <end position="468"/>
    </location>
</feature>
<dbReference type="InterPro" id="IPR012337">
    <property type="entry name" value="RNaseH-like_sf"/>
</dbReference>
<dbReference type="InterPro" id="IPR038649">
    <property type="entry name" value="EXOI_SH3_sf"/>
</dbReference>
<protein>
    <submittedName>
        <fullName evidence="5">Exonuclease family protein</fullName>
    </submittedName>
</protein>
<dbReference type="GO" id="GO:0008310">
    <property type="term" value="F:single-stranded DNA 3'-5' DNA exonuclease activity"/>
    <property type="evidence" value="ECO:0007669"/>
    <property type="project" value="UniProtKB-EC"/>
</dbReference>
<dbReference type="Gene3D" id="3.30.420.10">
    <property type="entry name" value="Ribonuclease H-like superfamily/Ribonuclease H"/>
    <property type="match status" value="1"/>
</dbReference>
<evidence type="ECO:0000256" key="2">
    <source>
        <dbReference type="ARBA" id="ARBA00022839"/>
    </source>
</evidence>
<evidence type="ECO:0000256" key="1">
    <source>
        <dbReference type="ARBA" id="ARBA00022722"/>
    </source>
</evidence>
<dbReference type="Pfam" id="PF26016">
    <property type="entry name" value="ExoI_C"/>
    <property type="match status" value="1"/>
</dbReference>
<dbReference type="SUPFAM" id="SSF53098">
    <property type="entry name" value="Ribonuclease H-like"/>
    <property type="match status" value="1"/>
</dbReference>
<organism evidence="5 6">
    <name type="scientific">SAR86 cluster bacterium SAR86B</name>
    <dbReference type="NCBI Taxonomy" id="1123867"/>
    <lineage>
        <taxon>Bacteria</taxon>
        <taxon>Pseudomonadati</taxon>
        <taxon>Pseudomonadota</taxon>
        <taxon>Gammaproteobacteria</taxon>
        <taxon>SAR86 cluster</taxon>
    </lineage>
</organism>
<dbReference type="EMBL" id="JH611185">
    <property type="protein sequence ID" value="EJP72927.1"/>
    <property type="molecule type" value="Genomic_DNA"/>
</dbReference>
<dbReference type="Pfam" id="PF00929">
    <property type="entry name" value="RNase_T"/>
    <property type="match status" value="1"/>
</dbReference>
<gene>
    <name evidence="5" type="ORF">NT02SARS_0894</name>
</gene>
<dbReference type="HOGENOM" id="CLU_043508_1_0_6"/>
<keyword evidence="2 5" id="KW-0269">Exonuclease</keyword>
<evidence type="ECO:0000313" key="6">
    <source>
        <dbReference type="Proteomes" id="UP000010116"/>
    </source>
</evidence>
<name>J4V308_9GAMM</name>
<dbReference type="InterPro" id="IPR058561">
    <property type="entry name" value="Exonuc_1_C"/>
</dbReference>
<evidence type="ECO:0000259" key="3">
    <source>
        <dbReference type="PROSITE" id="PS51784"/>
    </source>
</evidence>
<keyword evidence="1" id="KW-0540">Nuclease</keyword>
<dbReference type="PROSITE" id="PS51784">
    <property type="entry name" value="EXOI_SH3"/>
    <property type="match status" value="1"/>
</dbReference>
<dbReference type="Gene3D" id="3.30.1520.20">
    <property type="entry name" value="Exonuclease ExoI, domain 2"/>
    <property type="match status" value="1"/>
</dbReference>
<feature type="domain" description="ExoI SH3-like" evidence="3">
    <location>
        <begin position="200"/>
        <end position="341"/>
    </location>
</feature>
<proteinExistence type="predicted"/>
<dbReference type="Gene3D" id="1.20.1280.70">
    <property type="entry name" value="Exonuclease ExoI, domain 3"/>
    <property type="match status" value="1"/>
</dbReference>
<dbReference type="PROSITE" id="PS51785">
    <property type="entry name" value="EXOI_C"/>
    <property type="match status" value="1"/>
</dbReference>